<dbReference type="EMBL" id="CM055093">
    <property type="protein sequence ID" value="KAJ7566104.1"/>
    <property type="molecule type" value="Genomic_DNA"/>
</dbReference>
<dbReference type="Proteomes" id="UP001162992">
    <property type="component" value="Chromosome 2"/>
</dbReference>
<evidence type="ECO:0000313" key="1">
    <source>
        <dbReference type="EMBL" id="KAJ7566104.1"/>
    </source>
</evidence>
<gene>
    <name evidence="1" type="ORF">O6H91_02G088100</name>
</gene>
<protein>
    <submittedName>
        <fullName evidence="1">Uncharacterized protein</fullName>
    </submittedName>
</protein>
<organism evidence="1 2">
    <name type="scientific">Diphasiastrum complanatum</name>
    <name type="common">Issler's clubmoss</name>
    <name type="synonym">Lycopodium complanatum</name>
    <dbReference type="NCBI Taxonomy" id="34168"/>
    <lineage>
        <taxon>Eukaryota</taxon>
        <taxon>Viridiplantae</taxon>
        <taxon>Streptophyta</taxon>
        <taxon>Embryophyta</taxon>
        <taxon>Tracheophyta</taxon>
        <taxon>Lycopodiopsida</taxon>
        <taxon>Lycopodiales</taxon>
        <taxon>Lycopodiaceae</taxon>
        <taxon>Lycopodioideae</taxon>
        <taxon>Diphasiastrum</taxon>
    </lineage>
</organism>
<sequence>MLSKLGACFWPGERCACFRCVGRLHLIWISVDWQCRSLMLIEMVIRARFPTLEAQQRAEEGRYPTANLSPSRLVGLSYCDGGRYRDGGGWSTEIPSLFLKKKTF</sequence>
<keyword evidence="2" id="KW-1185">Reference proteome</keyword>
<proteinExistence type="predicted"/>
<evidence type="ECO:0000313" key="2">
    <source>
        <dbReference type="Proteomes" id="UP001162992"/>
    </source>
</evidence>
<name>A0ACC2EHZ0_DIPCM</name>
<comment type="caution">
    <text evidence="1">The sequence shown here is derived from an EMBL/GenBank/DDBJ whole genome shotgun (WGS) entry which is preliminary data.</text>
</comment>
<reference evidence="2" key="1">
    <citation type="journal article" date="2024" name="Proc. Natl. Acad. Sci. U.S.A.">
        <title>Extraordinary preservation of gene collinearity over three hundred million years revealed in homosporous lycophytes.</title>
        <authorList>
            <person name="Li C."/>
            <person name="Wickell D."/>
            <person name="Kuo L.Y."/>
            <person name="Chen X."/>
            <person name="Nie B."/>
            <person name="Liao X."/>
            <person name="Peng D."/>
            <person name="Ji J."/>
            <person name="Jenkins J."/>
            <person name="Williams M."/>
            <person name="Shu S."/>
            <person name="Plott C."/>
            <person name="Barry K."/>
            <person name="Rajasekar S."/>
            <person name="Grimwood J."/>
            <person name="Han X."/>
            <person name="Sun S."/>
            <person name="Hou Z."/>
            <person name="He W."/>
            <person name="Dai G."/>
            <person name="Sun C."/>
            <person name="Schmutz J."/>
            <person name="Leebens-Mack J.H."/>
            <person name="Li F.W."/>
            <person name="Wang L."/>
        </authorList>
    </citation>
    <scope>NUCLEOTIDE SEQUENCE [LARGE SCALE GENOMIC DNA]</scope>
    <source>
        <strain evidence="2">cv. PW_Plant_1</strain>
    </source>
</reference>
<accession>A0ACC2EHZ0</accession>